<keyword evidence="6 13" id="KW-0732">Signal</keyword>
<dbReference type="SMART" id="SM00631">
    <property type="entry name" value="Zn_pept"/>
    <property type="match status" value="1"/>
</dbReference>
<dbReference type="Pfam" id="PF02244">
    <property type="entry name" value="Propep_M14"/>
    <property type="match status" value="1"/>
</dbReference>
<evidence type="ECO:0000256" key="8">
    <source>
        <dbReference type="ARBA" id="ARBA00022833"/>
    </source>
</evidence>
<evidence type="ECO:0000256" key="3">
    <source>
        <dbReference type="ARBA" id="ARBA00022645"/>
    </source>
</evidence>
<gene>
    <name evidence="15" type="ORF">ABMA28_005279</name>
</gene>
<dbReference type="SUPFAM" id="SSF54897">
    <property type="entry name" value="Protease propeptides/inhibitors"/>
    <property type="match status" value="1"/>
</dbReference>
<dbReference type="PANTHER" id="PTHR11705">
    <property type="entry name" value="PROTEASE FAMILY M14 CARBOXYPEPTIDASE A,B"/>
    <property type="match status" value="1"/>
</dbReference>
<feature type="active site" description="Proton donor/acceptor" evidence="11">
    <location>
        <position position="514"/>
    </location>
</feature>
<keyword evidence="10" id="KW-1015">Disulfide bond</keyword>
<dbReference type="GO" id="GO:0006508">
    <property type="term" value="P:proteolysis"/>
    <property type="evidence" value="ECO:0007669"/>
    <property type="project" value="UniProtKB-KW"/>
</dbReference>
<evidence type="ECO:0000256" key="10">
    <source>
        <dbReference type="ARBA" id="ARBA00023157"/>
    </source>
</evidence>
<dbReference type="EMBL" id="JBEDNZ010000017">
    <property type="protein sequence ID" value="KAL0821877.1"/>
    <property type="molecule type" value="Genomic_DNA"/>
</dbReference>
<dbReference type="GO" id="GO:0004180">
    <property type="term" value="F:carboxypeptidase activity"/>
    <property type="evidence" value="ECO:0007669"/>
    <property type="project" value="UniProtKB-KW"/>
</dbReference>
<dbReference type="PROSITE" id="PS52035">
    <property type="entry name" value="PEPTIDASE_M14"/>
    <property type="match status" value="1"/>
</dbReference>
<dbReference type="FunFam" id="3.40.630.10:FF:000001">
    <property type="entry name" value="Carboxypeptidase B"/>
    <property type="match status" value="1"/>
</dbReference>
<evidence type="ECO:0000256" key="12">
    <source>
        <dbReference type="SAM" id="MobiDB-lite"/>
    </source>
</evidence>
<evidence type="ECO:0000256" key="4">
    <source>
        <dbReference type="ARBA" id="ARBA00022670"/>
    </source>
</evidence>
<evidence type="ECO:0000256" key="13">
    <source>
        <dbReference type="SAM" id="SignalP"/>
    </source>
</evidence>
<keyword evidence="5" id="KW-0479">Metal-binding</keyword>
<reference evidence="15 16" key="1">
    <citation type="submission" date="2024-06" db="EMBL/GenBank/DDBJ databases">
        <title>A chromosome-level genome assembly of beet webworm, Loxostege sticticalis.</title>
        <authorList>
            <person name="Zhang Y."/>
        </authorList>
    </citation>
    <scope>NUCLEOTIDE SEQUENCE [LARGE SCALE GENOMIC DNA]</scope>
    <source>
        <strain evidence="15">AQ028</strain>
        <tissue evidence="15">Male pupae</tissue>
    </source>
</reference>
<accession>A0ABD0SPZ3</accession>
<feature type="chain" id="PRO_5044848087" description="Peptidase M14 domain-containing protein" evidence="13">
    <location>
        <begin position="21"/>
        <end position="551"/>
    </location>
</feature>
<feature type="region of interest" description="Disordered" evidence="12">
    <location>
        <begin position="79"/>
        <end position="105"/>
    </location>
</feature>
<dbReference type="Gene3D" id="3.30.70.340">
    <property type="entry name" value="Metallocarboxypeptidase-like"/>
    <property type="match status" value="1"/>
</dbReference>
<comment type="cofactor">
    <cofactor evidence="1">
        <name>Zn(2+)</name>
        <dbReference type="ChEBI" id="CHEBI:29105"/>
    </cofactor>
</comment>
<dbReference type="GO" id="GO:0008237">
    <property type="term" value="F:metallopeptidase activity"/>
    <property type="evidence" value="ECO:0007669"/>
    <property type="project" value="UniProtKB-KW"/>
</dbReference>
<dbReference type="Pfam" id="PF00246">
    <property type="entry name" value="Peptidase_M14"/>
    <property type="match status" value="1"/>
</dbReference>
<dbReference type="Proteomes" id="UP001549921">
    <property type="component" value="Unassembled WGS sequence"/>
</dbReference>
<dbReference type="InterPro" id="IPR036990">
    <property type="entry name" value="M14A-like_propep"/>
</dbReference>
<dbReference type="AlphaFoldDB" id="A0ABD0SPZ3"/>
<feature type="signal peptide" evidence="13">
    <location>
        <begin position="1"/>
        <end position="20"/>
    </location>
</feature>
<dbReference type="SUPFAM" id="SSF53187">
    <property type="entry name" value="Zn-dependent exopeptidases"/>
    <property type="match status" value="1"/>
</dbReference>
<keyword evidence="3" id="KW-0121">Carboxypeptidase</keyword>
<dbReference type="GO" id="GO:0046872">
    <property type="term" value="F:metal ion binding"/>
    <property type="evidence" value="ECO:0007669"/>
    <property type="project" value="UniProtKB-KW"/>
</dbReference>
<organism evidence="15 16">
    <name type="scientific">Loxostege sticticalis</name>
    <name type="common">Beet webworm moth</name>
    <dbReference type="NCBI Taxonomy" id="481309"/>
    <lineage>
        <taxon>Eukaryota</taxon>
        <taxon>Metazoa</taxon>
        <taxon>Ecdysozoa</taxon>
        <taxon>Arthropoda</taxon>
        <taxon>Hexapoda</taxon>
        <taxon>Insecta</taxon>
        <taxon>Pterygota</taxon>
        <taxon>Neoptera</taxon>
        <taxon>Endopterygota</taxon>
        <taxon>Lepidoptera</taxon>
        <taxon>Glossata</taxon>
        <taxon>Ditrysia</taxon>
        <taxon>Pyraloidea</taxon>
        <taxon>Crambidae</taxon>
        <taxon>Pyraustinae</taxon>
        <taxon>Loxostege</taxon>
    </lineage>
</organism>
<comment type="similarity">
    <text evidence="2 11">Belongs to the peptidase M14 family.</text>
</comment>
<evidence type="ECO:0000256" key="11">
    <source>
        <dbReference type="PROSITE-ProRule" id="PRU01379"/>
    </source>
</evidence>
<dbReference type="PROSITE" id="PS00132">
    <property type="entry name" value="CARBOXYPEPT_ZN_1"/>
    <property type="match status" value="1"/>
</dbReference>
<keyword evidence="8" id="KW-0862">Zinc</keyword>
<dbReference type="InterPro" id="IPR057246">
    <property type="entry name" value="CARBOXYPEPT_ZN_1"/>
</dbReference>
<name>A0ABD0SPZ3_LOXSC</name>
<evidence type="ECO:0000256" key="9">
    <source>
        <dbReference type="ARBA" id="ARBA00023049"/>
    </source>
</evidence>
<feature type="region of interest" description="Disordered" evidence="12">
    <location>
        <begin position="26"/>
        <end position="51"/>
    </location>
</feature>
<dbReference type="CDD" id="cd03860">
    <property type="entry name" value="M14_CP_A-B_like"/>
    <property type="match status" value="1"/>
</dbReference>
<evidence type="ECO:0000259" key="14">
    <source>
        <dbReference type="PROSITE" id="PS52035"/>
    </source>
</evidence>
<proteinExistence type="inferred from homology"/>
<feature type="domain" description="Peptidase M14" evidence="14">
    <location>
        <begin position="256"/>
        <end position="548"/>
    </location>
</feature>
<evidence type="ECO:0000256" key="5">
    <source>
        <dbReference type="ARBA" id="ARBA00022723"/>
    </source>
</evidence>
<keyword evidence="9" id="KW-0482">Metalloprotease</keyword>
<evidence type="ECO:0000313" key="15">
    <source>
        <dbReference type="EMBL" id="KAL0821877.1"/>
    </source>
</evidence>
<dbReference type="InterPro" id="IPR000834">
    <property type="entry name" value="Peptidase_M14"/>
</dbReference>
<protein>
    <recommendedName>
        <fullName evidence="14">Peptidase M14 domain-containing protein</fullName>
    </recommendedName>
</protein>
<evidence type="ECO:0000256" key="2">
    <source>
        <dbReference type="ARBA" id="ARBA00005988"/>
    </source>
</evidence>
<evidence type="ECO:0000256" key="6">
    <source>
        <dbReference type="ARBA" id="ARBA00022729"/>
    </source>
</evidence>
<dbReference type="PRINTS" id="PR00765">
    <property type="entry name" value="CRBOXYPTASEA"/>
</dbReference>
<sequence>MGSLMRAVVFALATSAFVLGTPLVNDLEPGQEWPPRNSVRQPSEIAEPEKEELVAPEKVLPNQQTEKVQNNGEAVIIEASKEPSSEIPPDAESAADEQSETDSVLPKVANPKNEVERVDYTGAQVWKVSTEKTGIRPLLRTLRRRNLIQTWGGNGTYIDVLIKPNAVANVTEIFKKENVRYIVVIENLQKMIDEENPPLDENEAELQDRRARAYNFWRYRASRFGIMGAYMGYNTLNVPMEYWAYAHWGHRMNWKQYHRLEDIHGFLDYLAKTYPALVSVKTIGKSHQGRELKLLRISDGKPTNKAVFIDGGIHAREWISPATVTYFINQFAENFDVESDDIKNIDWYFLPVVNPDGYEFTHVGDRLWRKNRRTSLSGRACSGVDLNRNFGYRWGGKGTSNNQCSEIYRGPRAFSEPESRAISDFFKNSAANFTAYLTYHSYGQYLLYPWGYDNVVPPDYKQLDALGKKMAAVIESTSGYKYTVGSSSNTLYPAAGGSDDWAKAQGVKYSYTVELSDTGRYGFVLPTTYIEPVAKGSLAALRVLAEQVNKE</sequence>
<comment type="caution">
    <text evidence="15">The sequence shown here is derived from an EMBL/GenBank/DDBJ whole genome shotgun (WGS) entry which is preliminary data.</text>
</comment>
<dbReference type="PANTHER" id="PTHR11705:SF91">
    <property type="entry name" value="FI01817P-RELATED"/>
    <property type="match status" value="1"/>
</dbReference>
<dbReference type="InterPro" id="IPR003146">
    <property type="entry name" value="M14A_act_pep"/>
</dbReference>
<evidence type="ECO:0000256" key="1">
    <source>
        <dbReference type="ARBA" id="ARBA00001947"/>
    </source>
</evidence>
<evidence type="ECO:0000256" key="7">
    <source>
        <dbReference type="ARBA" id="ARBA00022801"/>
    </source>
</evidence>
<dbReference type="Gene3D" id="3.40.630.10">
    <property type="entry name" value="Zn peptidases"/>
    <property type="match status" value="1"/>
</dbReference>
<keyword evidence="7" id="KW-0378">Hydrolase</keyword>
<keyword evidence="4" id="KW-0645">Protease</keyword>
<evidence type="ECO:0000313" key="16">
    <source>
        <dbReference type="Proteomes" id="UP001549921"/>
    </source>
</evidence>